<dbReference type="Gene3D" id="2.60.120.430">
    <property type="entry name" value="Galactose-binding lectin"/>
    <property type="match status" value="1"/>
</dbReference>
<dbReference type="AlphaFoldDB" id="A0A941DKS8"/>
<evidence type="ECO:0000313" key="1">
    <source>
        <dbReference type="EMBL" id="MBR7781785.1"/>
    </source>
</evidence>
<comment type="caution">
    <text evidence="1">The sequence shown here is derived from an EMBL/GenBank/DDBJ whole genome shotgun (WGS) entry which is preliminary data.</text>
</comment>
<accession>A0A941DKS8</accession>
<dbReference type="RefSeq" id="WP_212687124.1">
    <property type="nucleotide sequence ID" value="NZ_JAGSPN010000003.1"/>
</dbReference>
<reference evidence="1" key="1">
    <citation type="submission" date="2021-04" db="EMBL/GenBank/DDBJ databases">
        <title>novel species isolated from subtropical streams in China.</title>
        <authorList>
            <person name="Lu H."/>
        </authorList>
    </citation>
    <scope>NUCLEOTIDE SEQUENCE</scope>
    <source>
        <strain evidence="1">LFS511W</strain>
    </source>
</reference>
<dbReference type="EMBL" id="JAGSPN010000003">
    <property type="protein sequence ID" value="MBR7781785.1"/>
    <property type="molecule type" value="Genomic_DNA"/>
</dbReference>
<proteinExistence type="predicted"/>
<keyword evidence="2" id="KW-1185">Reference proteome</keyword>
<evidence type="ECO:0000313" key="2">
    <source>
        <dbReference type="Proteomes" id="UP000680067"/>
    </source>
</evidence>
<protein>
    <submittedName>
        <fullName evidence="1">Uncharacterized protein</fullName>
    </submittedName>
</protein>
<gene>
    <name evidence="1" type="ORF">KDM89_06510</name>
</gene>
<name>A0A941DKS8_9BURK</name>
<sequence>MVATTFIINNNQKLYTPEQIWVSFDGSMTTSDTVGGIACTDASWQSFQLSAMQAEVSLPYFSSNPLQYTFSLDNFNGRIYVNYGAAALTASPNPGQPGNVPYIVFEATVLPSNSSNIDLSYVDGISAAAGTMLRDATTGAALLATSVNPVSASPEIVSLVAAQVPDAVISNENGICRIMSASASPSSYHDWTALLAALQTSTSQTPLNIADYTSPATGLPAKSELNGVLFGYSGAPAITGQLSGFDQQQSYTLTATFQADLNPDSDPTLTSLEIPQGTAGVLMTGSGTVSGTFSIYITNAAMNAGTGIYGNNPAYVVVPSESTQGSAYATNGIYNDLSGRIVGDLMAGIVFGWSNSATNIADHAKNTNTNLYGMIFSADTVSGIKTGELFFLLSLAATQGKLSHWIGAGISNNPLEYDPYLYAVSQYTYAYASGFTDRLQGFANPDTYWYTSNPPAIPWNAQENFPLIGFVQLTLGATAIDYTIDYTVQANQAWQDTGLAVHADSKIKVEYLSGKWTADPYTNNGNLYGAAGCPGLIMTQPGYPSVDADLQANMGALMGRIGGEGGKVILIGDGPVSLPAGYSGNLELCINDDLKGHYGAGLTDNQGAVCVSIRLG</sequence>
<dbReference type="Proteomes" id="UP000680067">
    <property type="component" value="Unassembled WGS sequence"/>
</dbReference>
<organism evidence="1 2">
    <name type="scientific">Undibacterium luofuense</name>
    <dbReference type="NCBI Taxonomy" id="2828733"/>
    <lineage>
        <taxon>Bacteria</taxon>
        <taxon>Pseudomonadati</taxon>
        <taxon>Pseudomonadota</taxon>
        <taxon>Betaproteobacteria</taxon>
        <taxon>Burkholderiales</taxon>
        <taxon>Oxalobacteraceae</taxon>
        <taxon>Undibacterium</taxon>
    </lineage>
</organism>